<reference evidence="2 3" key="1">
    <citation type="journal article" date="2014" name="Appl. Environ. Microbiol.">
        <title>Genomic encyclopedia of type strains of the genus Bifidobacterium.</title>
        <authorList>
            <person name="Milani C."/>
            <person name="Lugli G.A."/>
            <person name="Duranti S."/>
            <person name="Turroni F."/>
            <person name="Bottacini F."/>
            <person name="Mangifesta M."/>
            <person name="Sanchez B."/>
            <person name="Viappiani A."/>
            <person name="Mancabelli L."/>
            <person name="Taminiau B."/>
            <person name="Delcenserie V."/>
            <person name="Barrangou R."/>
            <person name="Margolles A."/>
            <person name="van Sinderen D."/>
            <person name="Ventura M."/>
        </authorList>
    </citation>
    <scope>NUCLEOTIDE SEQUENCE [LARGE SCALE GENOMIC DNA]</scope>
    <source>
        <strain evidence="2 3">DSM 19703</strain>
    </source>
</reference>
<evidence type="ECO:0000313" key="3">
    <source>
        <dbReference type="Proteomes" id="UP000028730"/>
    </source>
</evidence>
<name>A0A086BP87_9BIFI</name>
<feature type="chain" id="PRO_5038331160" evidence="1">
    <location>
        <begin position="20"/>
        <end position="464"/>
    </location>
</feature>
<dbReference type="PROSITE" id="PS51257">
    <property type="entry name" value="PROKAR_LIPOPROTEIN"/>
    <property type="match status" value="1"/>
</dbReference>
<dbReference type="Proteomes" id="UP000028730">
    <property type="component" value="Unassembled WGS sequence"/>
</dbReference>
<dbReference type="SUPFAM" id="SSF53850">
    <property type="entry name" value="Periplasmic binding protein-like II"/>
    <property type="match status" value="1"/>
</dbReference>
<keyword evidence="3" id="KW-1185">Reference proteome</keyword>
<sequence length="464" mass="50930">MKKLSKLLTVLVSATMVMGVSGCGQPGAPSGGSSGSAAVHTDTKANDDAKCRNTVKYPKAEKVTLWSWYPQVGKLIDHFNESHKDVQVCWTSGDQSAKAYSRFNTAIKAKSGAADIVQLEYAVMPQFASGVEKHLVDLTQFGANKIKNDYTPGSWKDVQLGGDKGVYGVPVDVGPVVMYYRKDIFDKYGVNVPTTWAEYEQAGRELKAKGYQGHIGNWQPNGTLFNYAYYAQKGAQVFKYSANDPEKVGINFNSSEVKDVVSFWQKLAKDDIVSTDDTDTAEWNKKNVDGSYATIIHASWMVGYLSGLSGVQDGSHWQVAKAPVWKEGDPAINCGGSALAVTDQAKDTKLAAKVAMDFFADDGAQQIAVNDSGLYPTWKKKLNDPEFMNRREKFFDDQKINEIVAPVAKAYTGYQFVPFQTYANDEQTKTLSAILRDGKDVGGELDALQKTLTDYAKQQGFTTE</sequence>
<evidence type="ECO:0000313" key="2">
    <source>
        <dbReference type="EMBL" id="KFF30751.1"/>
    </source>
</evidence>
<dbReference type="InterPro" id="IPR006059">
    <property type="entry name" value="SBP"/>
</dbReference>
<protein>
    <submittedName>
        <fullName evidence="2">ABC transporter, solute-binding protein</fullName>
    </submittedName>
</protein>
<proteinExistence type="predicted"/>
<dbReference type="PANTHER" id="PTHR43649">
    <property type="entry name" value="ARABINOSE-BINDING PROTEIN-RELATED"/>
    <property type="match status" value="1"/>
</dbReference>
<dbReference type="eggNOG" id="COG1653">
    <property type="taxonomic scope" value="Bacteria"/>
</dbReference>
<dbReference type="RefSeq" id="WP_044087707.1">
    <property type="nucleotide sequence ID" value="NZ_ATLK01000001.1"/>
</dbReference>
<dbReference type="Pfam" id="PF01547">
    <property type="entry name" value="SBP_bac_1"/>
    <property type="match status" value="1"/>
</dbReference>
<dbReference type="EMBL" id="ATLK01000001">
    <property type="protein sequence ID" value="KFF30751.1"/>
    <property type="molecule type" value="Genomic_DNA"/>
</dbReference>
<evidence type="ECO:0000256" key="1">
    <source>
        <dbReference type="SAM" id="SignalP"/>
    </source>
</evidence>
<dbReference type="Gene3D" id="3.40.190.10">
    <property type="entry name" value="Periplasmic binding protein-like II"/>
    <property type="match status" value="1"/>
</dbReference>
<dbReference type="AlphaFoldDB" id="A0A086BP87"/>
<feature type="signal peptide" evidence="1">
    <location>
        <begin position="1"/>
        <end position="19"/>
    </location>
</feature>
<dbReference type="PANTHER" id="PTHR43649:SF14">
    <property type="entry name" value="BLR3389 PROTEIN"/>
    <property type="match status" value="1"/>
</dbReference>
<dbReference type="STRING" id="1341695.BBOMB_0057"/>
<comment type="caution">
    <text evidence="2">The sequence shown here is derived from an EMBL/GenBank/DDBJ whole genome shotgun (WGS) entry which is preliminary data.</text>
</comment>
<gene>
    <name evidence="2" type="ORF">BBOMB_0057</name>
</gene>
<accession>A0A086BP87</accession>
<keyword evidence="1" id="KW-0732">Signal</keyword>
<organism evidence="2 3">
    <name type="scientific">Bifidobacterium bombi DSM 19703</name>
    <dbReference type="NCBI Taxonomy" id="1341695"/>
    <lineage>
        <taxon>Bacteria</taxon>
        <taxon>Bacillati</taxon>
        <taxon>Actinomycetota</taxon>
        <taxon>Actinomycetes</taxon>
        <taxon>Bifidobacteriales</taxon>
        <taxon>Bifidobacteriaceae</taxon>
        <taxon>Bifidobacterium</taxon>
    </lineage>
</organism>
<dbReference type="InterPro" id="IPR050490">
    <property type="entry name" value="Bact_solute-bd_prot1"/>
</dbReference>
<dbReference type="OrthoDB" id="2515046at2"/>